<dbReference type="OrthoDB" id="1092431at2"/>
<reference evidence="2 3" key="1">
    <citation type="submission" date="2019-02" db="EMBL/GenBank/DDBJ databases">
        <title>Apibacter muscae sp. nov.: a novel member of the house fly microbiota.</title>
        <authorList>
            <person name="Park R."/>
        </authorList>
    </citation>
    <scope>NUCLEOTIDE SEQUENCE [LARGE SCALE GENOMIC DNA]</scope>
    <source>
        <strain evidence="2 3">AL1</strain>
    </source>
</reference>
<dbReference type="Proteomes" id="UP000319499">
    <property type="component" value="Unassembled WGS sequence"/>
</dbReference>
<evidence type="ECO:0000313" key="2">
    <source>
        <dbReference type="EMBL" id="TWP28691.1"/>
    </source>
</evidence>
<dbReference type="AlphaFoldDB" id="A0A563DFD4"/>
<feature type="domain" description="Cyclic nucleotide-binding" evidence="1">
    <location>
        <begin position="15"/>
        <end position="115"/>
    </location>
</feature>
<sequence length="191" mass="22353">MSNLLLRHFRSRIPISDHEFNLLLSYMEHFQVKKKHKILCSGEVCNTTFYVNQGLLYSYSTDSNGLENVVNFAMEDYWIGDMYSFINKTPSNQTIVALENSDIYQLSNDALEILFDKIPALEKFYRILYQNAYTHTLQRLDCSLNVSAQERYLKIVNENPKLLQRVPLHLIASYLGITPESLSRIRKKIYL</sequence>
<proteinExistence type="predicted"/>
<dbReference type="CDD" id="cd00038">
    <property type="entry name" value="CAP_ED"/>
    <property type="match status" value="1"/>
</dbReference>
<dbReference type="Gene3D" id="2.60.120.10">
    <property type="entry name" value="Jelly Rolls"/>
    <property type="match status" value="1"/>
</dbReference>
<evidence type="ECO:0000313" key="3">
    <source>
        <dbReference type="Proteomes" id="UP000319499"/>
    </source>
</evidence>
<keyword evidence="3" id="KW-1185">Reference proteome</keyword>
<dbReference type="RefSeq" id="WP_146292288.1">
    <property type="nucleotide sequence ID" value="NZ_SELH01000017.1"/>
</dbReference>
<protein>
    <submittedName>
        <fullName evidence="2">Crp/Fnr family transcriptional regulator</fullName>
    </submittedName>
</protein>
<dbReference type="SUPFAM" id="SSF51206">
    <property type="entry name" value="cAMP-binding domain-like"/>
    <property type="match status" value="1"/>
</dbReference>
<name>A0A563DFD4_9FLAO</name>
<accession>A0A563DFD4</accession>
<organism evidence="2 3">
    <name type="scientific">Apibacter muscae</name>
    <dbReference type="NCBI Taxonomy" id="2509004"/>
    <lineage>
        <taxon>Bacteria</taxon>
        <taxon>Pseudomonadati</taxon>
        <taxon>Bacteroidota</taxon>
        <taxon>Flavobacteriia</taxon>
        <taxon>Flavobacteriales</taxon>
        <taxon>Weeksellaceae</taxon>
        <taxon>Apibacter</taxon>
    </lineage>
</organism>
<dbReference type="InterPro" id="IPR014710">
    <property type="entry name" value="RmlC-like_jellyroll"/>
</dbReference>
<dbReference type="InterPro" id="IPR000595">
    <property type="entry name" value="cNMP-bd_dom"/>
</dbReference>
<gene>
    <name evidence="2" type="ORF">ETU09_05070</name>
</gene>
<dbReference type="InterPro" id="IPR018490">
    <property type="entry name" value="cNMP-bd_dom_sf"/>
</dbReference>
<evidence type="ECO:0000259" key="1">
    <source>
        <dbReference type="PROSITE" id="PS50042"/>
    </source>
</evidence>
<dbReference type="Pfam" id="PF00027">
    <property type="entry name" value="cNMP_binding"/>
    <property type="match status" value="1"/>
</dbReference>
<dbReference type="EMBL" id="SELH01000017">
    <property type="protein sequence ID" value="TWP28691.1"/>
    <property type="molecule type" value="Genomic_DNA"/>
</dbReference>
<comment type="caution">
    <text evidence="2">The sequence shown here is derived from an EMBL/GenBank/DDBJ whole genome shotgun (WGS) entry which is preliminary data.</text>
</comment>
<dbReference type="PROSITE" id="PS50042">
    <property type="entry name" value="CNMP_BINDING_3"/>
    <property type="match status" value="1"/>
</dbReference>